<dbReference type="AlphaFoldDB" id="D1PIY3"/>
<dbReference type="EMBL" id="ACBY02000011">
    <property type="protein sequence ID" value="EFB77492.1"/>
    <property type="molecule type" value="Genomic_DNA"/>
</dbReference>
<evidence type="ECO:0000313" key="5">
    <source>
        <dbReference type="EMBL" id="EFB77492.1"/>
    </source>
</evidence>
<protein>
    <submittedName>
        <fullName evidence="5">Glycosyltransferase family 6</fullName>
    </submittedName>
</protein>
<proteinExistence type="inferred from homology"/>
<dbReference type="InterPro" id="IPR029044">
    <property type="entry name" value="Nucleotide-diphossugar_trans"/>
</dbReference>
<dbReference type="OrthoDB" id="2535579at2"/>
<dbReference type="CAZy" id="GT6">
    <property type="family name" value="Glycosyltransferase Family 6"/>
</dbReference>
<organism evidence="5 6">
    <name type="scientific">Subdoligranulum variabile DSM 15176</name>
    <dbReference type="NCBI Taxonomy" id="411471"/>
    <lineage>
        <taxon>Bacteria</taxon>
        <taxon>Bacillati</taxon>
        <taxon>Bacillota</taxon>
        <taxon>Clostridia</taxon>
        <taxon>Eubacteriales</taxon>
        <taxon>Oscillospiraceae</taxon>
        <taxon>Subdoligranulum</taxon>
    </lineage>
</organism>
<dbReference type="STRING" id="411471.SUBVAR_04301"/>
<dbReference type="GO" id="GO:0031982">
    <property type="term" value="C:vesicle"/>
    <property type="evidence" value="ECO:0007669"/>
    <property type="project" value="TreeGrafter"/>
</dbReference>
<name>D1PIY3_9FIRM</name>
<dbReference type="NCBIfam" id="NF041524">
    <property type="entry name" value="Gltr_6"/>
    <property type="match status" value="1"/>
</dbReference>
<dbReference type="PANTHER" id="PTHR10462:SF49">
    <property type="entry name" value="GLOBOSIDE ALPHA-1,3-N-ACETYLGALACTOSAMINYLTRANSFERASE 1"/>
    <property type="match status" value="1"/>
</dbReference>
<dbReference type="InterPro" id="IPR005076">
    <property type="entry name" value="Glyco_trans_6"/>
</dbReference>
<dbReference type="Pfam" id="PF03414">
    <property type="entry name" value="Glyco_transf_6"/>
    <property type="match status" value="1"/>
</dbReference>
<dbReference type="InterPro" id="IPR048174">
    <property type="entry name" value="WbnI-like"/>
</dbReference>
<accession>D1PIY3</accession>
<evidence type="ECO:0000256" key="4">
    <source>
        <dbReference type="ARBA" id="ARBA00022679"/>
    </source>
</evidence>
<dbReference type="eggNOG" id="ENOG5032KHW">
    <property type="taxonomic scope" value="Bacteria"/>
</dbReference>
<reference evidence="5" key="1">
    <citation type="submission" date="2009-12" db="EMBL/GenBank/DDBJ databases">
        <authorList>
            <person name="Weinstock G."/>
            <person name="Sodergren E."/>
            <person name="Clifton S."/>
            <person name="Fulton L."/>
            <person name="Fulton B."/>
            <person name="Courtney L."/>
            <person name="Fronick C."/>
            <person name="Harrison M."/>
            <person name="Strong C."/>
            <person name="Farmer C."/>
            <person name="Delahaunty K."/>
            <person name="Markovic C."/>
            <person name="Hall O."/>
            <person name="Minx P."/>
            <person name="Tomlinson C."/>
            <person name="Mitreva M."/>
            <person name="Nelson J."/>
            <person name="Hou S."/>
            <person name="Wollam A."/>
            <person name="Pepin K.H."/>
            <person name="Johnson M."/>
            <person name="Bhonagiri V."/>
            <person name="Nash W.E."/>
            <person name="Warren W."/>
            <person name="Chinwalla A."/>
            <person name="Mardis E.R."/>
            <person name="Wilson R.K."/>
        </authorList>
    </citation>
    <scope>NUCLEOTIDE SEQUENCE [LARGE SCALE GENOMIC DNA]</scope>
    <source>
        <strain evidence="5">DSM 15176</strain>
    </source>
</reference>
<dbReference type="SUPFAM" id="SSF53448">
    <property type="entry name" value="Nucleotide-diphospho-sugar transferases"/>
    <property type="match status" value="1"/>
</dbReference>
<evidence type="ECO:0000256" key="2">
    <source>
        <dbReference type="ARBA" id="ARBA00010413"/>
    </source>
</evidence>
<keyword evidence="3" id="KW-0328">Glycosyltransferase</keyword>
<sequence length="281" mass="33305">MTKVAALYICTGKYIAFWPEFYDSAEQNLLPGCEVHYFVFTDAPVLYGEEANPRIHRCPQEAYSWPFATLRRFEIFLSREEELKAFDYIFFFNANAQIMTTITPEMFLPRADRGEHLLVVQHPSFYTKPNYEFTYDRNPRCRAFIPMGLGRYYVCGGINGGEAAAFLKLCHTLDKRIRKDLAHNVIAQWHDESHINRYILWRRDVRVLSPSYCWPEGWNLPLPCRILIRSKARYFDVQQLRKDAPATELPRYVVRCNDFMKRAARWLQRRLPPKKEDINDE</sequence>
<comment type="similarity">
    <text evidence="2">Belongs to the glycosyltransferase 6 family.</text>
</comment>
<keyword evidence="4" id="KW-0808">Transferase</keyword>
<dbReference type="Proteomes" id="UP000003438">
    <property type="component" value="Unassembled WGS sequence"/>
</dbReference>
<comment type="caution">
    <text evidence="5">The sequence shown here is derived from an EMBL/GenBank/DDBJ whole genome shotgun (WGS) entry which is preliminary data.</text>
</comment>
<dbReference type="Gene3D" id="3.90.550.10">
    <property type="entry name" value="Spore Coat Polysaccharide Biosynthesis Protein SpsA, Chain A"/>
    <property type="match status" value="1"/>
</dbReference>
<evidence type="ECO:0000313" key="6">
    <source>
        <dbReference type="Proteomes" id="UP000003438"/>
    </source>
</evidence>
<evidence type="ECO:0000256" key="3">
    <source>
        <dbReference type="ARBA" id="ARBA00022676"/>
    </source>
</evidence>
<dbReference type="GO" id="GO:0005975">
    <property type="term" value="P:carbohydrate metabolic process"/>
    <property type="evidence" value="ECO:0007669"/>
    <property type="project" value="InterPro"/>
</dbReference>
<dbReference type="GO" id="GO:0016758">
    <property type="term" value="F:hexosyltransferase activity"/>
    <property type="evidence" value="ECO:0007669"/>
    <property type="project" value="InterPro"/>
</dbReference>
<keyword evidence="6" id="KW-1185">Reference proteome</keyword>
<evidence type="ECO:0000256" key="1">
    <source>
        <dbReference type="ARBA" id="ARBA00001936"/>
    </source>
</evidence>
<comment type="cofactor">
    <cofactor evidence="1">
        <name>Mn(2+)</name>
        <dbReference type="ChEBI" id="CHEBI:29035"/>
    </cofactor>
</comment>
<dbReference type="HOGENOM" id="CLU_062445_0_0_9"/>
<dbReference type="PANTHER" id="PTHR10462">
    <property type="entry name" value="GLYCOSYLTRANSFERASE-RELATED"/>
    <property type="match status" value="1"/>
</dbReference>
<dbReference type="RefSeq" id="WP_007045745.1">
    <property type="nucleotide sequence ID" value="NZ_GG704769.1"/>
</dbReference>
<gene>
    <name evidence="5" type="ORF">SUBVAR_04301</name>
</gene>
<dbReference type="GO" id="GO:0016020">
    <property type="term" value="C:membrane"/>
    <property type="evidence" value="ECO:0007669"/>
    <property type="project" value="InterPro"/>
</dbReference>